<dbReference type="GO" id="GO:0005524">
    <property type="term" value="F:ATP binding"/>
    <property type="evidence" value="ECO:0007669"/>
    <property type="project" value="UniProtKB-KW"/>
</dbReference>
<feature type="domain" description="PurM-like C-terminal" evidence="6">
    <location>
        <begin position="8"/>
        <end position="74"/>
    </location>
</feature>
<dbReference type="Proteomes" id="UP000578531">
    <property type="component" value="Unassembled WGS sequence"/>
</dbReference>
<proteinExistence type="predicted"/>
<dbReference type="RefSeq" id="XP_037170762.1">
    <property type="nucleotide sequence ID" value="XM_037302183.1"/>
</dbReference>
<evidence type="ECO:0000313" key="8">
    <source>
        <dbReference type="Proteomes" id="UP000578531"/>
    </source>
</evidence>
<dbReference type="OrthoDB" id="2018833at2759"/>
<dbReference type="EMBL" id="JACCJC010000001">
    <property type="protein sequence ID" value="KAF6241522.1"/>
    <property type="molecule type" value="Genomic_DNA"/>
</dbReference>
<comment type="pathway">
    <text evidence="1">Purine metabolism; IMP biosynthesis via de novo pathway; 5-amino-1-(5-phospho-D-ribosyl)imidazole from N(2)-formyl-N(1)-(5-phospho-D-ribosyl)glycinamide: step 2/2.</text>
</comment>
<dbReference type="EC" id="6.3.3.1" evidence="2"/>
<evidence type="ECO:0000313" key="7">
    <source>
        <dbReference type="EMBL" id="KAF6241522.1"/>
    </source>
</evidence>
<dbReference type="Pfam" id="PF02769">
    <property type="entry name" value="AIRS_C"/>
    <property type="match status" value="1"/>
</dbReference>
<gene>
    <name evidence="7" type="ORF">HO173_000232</name>
</gene>
<dbReference type="GO" id="GO:0004641">
    <property type="term" value="F:phosphoribosylformylglycinamidine cyclo-ligase activity"/>
    <property type="evidence" value="ECO:0007669"/>
    <property type="project" value="UniProtKB-EC"/>
</dbReference>
<name>A0A8H6G6L3_9LECA</name>
<dbReference type="InterPro" id="IPR036676">
    <property type="entry name" value="PurM-like_C_sf"/>
</dbReference>
<dbReference type="PANTHER" id="PTHR10520">
    <property type="entry name" value="TRIFUNCTIONAL PURINE BIOSYNTHETIC PROTEIN ADENOSINE-3-RELATED"/>
    <property type="match status" value="1"/>
</dbReference>
<dbReference type="GeneID" id="59281912"/>
<dbReference type="Gene3D" id="3.90.650.10">
    <property type="entry name" value="PurM-like C-terminal domain"/>
    <property type="match status" value="1"/>
</dbReference>
<comment type="caution">
    <text evidence="7">The sequence shown here is derived from an EMBL/GenBank/DDBJ whole genome shotgun (WGS) entry which is preliminary data.</text>
</comment>
<dbReference type="UniPathway" id="UPA00074">
    <property type="reaction ID" value="UER00129"/>
</dbReference>
<dbReference type="AlphaFoldDB" id="A0A8H6G6L3"/>
<dbReference type="PANTHER" id="PTHR10520:SF12">
    <property type="entry name" value="TRIFUNCTIONAL PURINE BIOSYNTHETIC PROTEIN ADENOSINE-3"/>
    <property type="match status" value="1"/>
</dbReference>
<dbReference type="GO" id="GO:0006189">
    <property type="term" value="P:'de novo' IMP biosynthetic process"/>
    <property type="evidence" value="ECO:0007669"/>
    <property type="project" value="UniProtKB-UniPathway"/>
</dbReference>
<dbReference type="SUPFAM" id="SSF56042">
    <property type="entry name" value="PurM C-terminal domain-like"/>
    <property type="match status" value="1"/>
</dbReference>
<evidence type="ECO:0000256" key="4">
    <source>
        <dbReference type="ARBA" id="ARBA00022741"/>
    </source>
</evidence>
<evidence type="ECO:0000259" key="6">
    <source>
        <dbReference type="Pfam" id="PF02769"/>
    </source>
</evidence>
<keyword evidence="3" id="KW-0436">Ligase</keyword>
<keyword evidence="8" id="KW-1185">Reference proteome</keyword>
<keyword evidence="5" id="KW-0067">ATP-binding</keyword>
<dbReference type="GO" id="GO:0005829">
    <property type="term" value="C:cytosol"/>
    <property type="evidence" value="ECO:0007669"/>
    <property type="project" value="TreeGrafter"/>
</dbReference>
<organism evidence="7 8">
    <name type="scientific">Letharia columbiana</name>
    <dbReference type="NCBI Taxonomy" id="112416"/>
    <lineage>
        <taxon>Eukaryota</taxon>
        <taxon>Fungi</taxon>
        <taxon>Dikarya</taxon>
        <taxon>Ascomycota</taxon>
        <taxon>Pezizomycotina</taxon>
        <taxon>Lecanoromycetes</taxon>
        <taxon>OSLEUM clade</taxon>
        <taxon>Lecanoromycetidae</taxon>
        <taxon>Lecanorales</taxon>
        <taxon>Lecanorineae</taxon>
        <taxon>Parmeliaceae</taxon>
        <taxon>Letharia</taxon>
    </lineage>
</organism>
<evidence type="ECO:0000256" key="1">
    <source>
        <dbReference type="ARBA" id="ARBA00004686"/>
    </source>
</evidence>
<evidence type="ECO:0000256" key="5">
    <source>
        <dbReference type="ARBA" id="ARBA00022840"/>
    </source>
</evidence>
<reference evidence="7 8" key="1">
    <citation type="journal article" date="2020" name="Genomics">
        <title>Complete, high-quality genomes from long-read metagenomic sequencing of two wolf lichen thalli reveals enigmatic genome architecture.</title>
        <authorList>
            <person name="McKenzie S.K."/>
            <person name="Walston R.F."/>
            <person name="Allen J.L."/>
        </authorList>
    </citation>
    <scope>NUCLEOTIDE SEQUENCE [LARGE SCALE GENOMIC DNA]</scope>
    <source>
        <strain evidence="7">WasteWater2</strain>
    </source>
</reference>
<dbReference type="GO" id="GO:0004637">
    <property type="term" value="F:phosphoribosylamine-glycine ligase activity"/>
    <property type="evidence" value="ECO:0007669"/>
    <property type="project" value="TreeGrafter"/>
</dbReference>
<evidence type="ECO:0000256" key="3">
    <source>
        <dbReference type="ARBA" id="ARBA00022598"/>
    </source>
</evidence>
<evidence type="ECO:0000256" key="2">
    <source>
        <dbReference type="ARBA" id="ARBA00013047"/>
    </source>
</evidence>
<keyword evidence="4" id="KW-0547">Nucleotide-binding</keyword>
<dbReference type="InterPro" id="IPR004733">
    <property type="entry name" value="PurM_cligase"/>
</dbReference>
<sequence>MDAAAWPVPKVLSWLKLEGQIEHEEFAKTFNTGLGTVMVAGQEHVTETTEELRKAGETVYKVGSVVEGKGGGCVLKHLDAWDQTWWPFRIYMYRHPGFLPTMGRWLLFPGTL</sequence>
<dbReference type="InterPro" id="IPR010918">
    <property type="entry name" value="PurM-like_C_dom"/>
</dbReference>
<accession>A0A8H6G6L3</accession>
<dbReference type="GO" id="GO:0046084">
    <property type="term" value="P:adenine biosynthetic process"/>
    <property type="evidence" value="ECO:0007669"/>
    <property type="project" value="TreeGrafter"/>
</dbReference>
<protein>
    <recommendedName>
        <fullName evidence="2">phosphoribosylformylglycinamidine cyclo-ligase</fullName>
        <ecNumber evidence="2">6.3.3.1</ecNumber>
    </recommendedName>
</protein>